<dbReference type="GO" id="GO:0003910">
    <property type="term" value="F:DNA ligase (ATP) activity"/>
    <property type="evidence" value="ECO:0007669"/>
    <property type="project" value="InterPro"/>
</dbReference>
<evidence type="ECO:0000256" key="4">
    <source>
        <dbReference type="ARBA" id="ARBA00022598"/>
    </source>
</evidence>
<dbReference type="Pfam" id="PF01068">
    <property type="entry name" value="DNA_ligase_A_M"/>
    <property type="match status" value="1"/>
</dbReference>
<dbReference type="GO" id="GO:0006310">
    <property type="term" value="P:DNA recombination"/>
    <property type="evidence" value="ECO:0007669"/>
    <property type="project" value="InterPro"/>
</dbReference>
<dbReference type="InterPro" id="IPR012340">
    <property type="entry name" value="NA-bd_OB-fold"/>
</dbReference>
<dbReference type="InterPro" id="IPR050326">
    <property type="entry name" value="NAD_dep_DNA_ligaseB"/>
</dbReference>
<sequence>MTDFIHAYDPEDAATDVGPVLRHRPIYKVDALGKMRVWFMERQDEKHRVVAGFDGGSLVENAWTVCKSKGKGKAQTTPLQQCAKEVEALYKKALERDYYETHAEAKGPPRNYLPMLAESWKDTTWDKWVARLKKAGSTPLPGTSGVYFQPKLDGYCCISYDRKMQSREGLPILTAPHVVAALESFYAMFPGRPLHGELYNHDLKEEFEALGSLLKKQKDITQDHIDEVVAKVQFHIYDYPGAGEHLPFGERIAALKRDLIAAGVDLDSGVIQIVETTEVQDEAHLETLCGLALEAGYEGGIGRLHLAYEKAKRSWSVIKIKIFDDAEFEVVLVLEGEGNYAGYAKAVVCWLPGADQSEGPTKDTTFKAGIKGQKNQRLKDLLTEENRIVTIRYFGYTYGGTGKPRFAVATKWHGLERVL</sequence>
<keyword evidence="4 9" id="KW-0436">Ligase</keyword>
<evidence type="ECO:0000313" key="9">
    <source>
        <dbReference type="EMBL" id="USN14150.1"/>
    </source>
</evidence>
<dbReference type="PANTHER" id="PTHR47810">
    <property type="entry name" value="DNA LIGASE"/>
    <property type="match status" value="1"/>
</dbReference>
<protein>
    <recommendedName>
        <fullName evidence="3">DNA ligase</fullName>
    </recommendedName>
</protein>
<evidence type="ECO:0000256" key="3">
    <source>
        <dbReference type="ARBA" id="ARBA00013308"/>
    </source>
</evidence>
<dbReference type="Gene3D" id="3.30.470.30">
    <property type="entry name" value="DNA ligase/mRNA capping enzyme"/>
    <property type="match status" value="1"/>
</dbReference>
<evidence type="ECO:0000256" key="1">
    <source>
        <dbReference type="ARBA" id="ARBA00001968"/>
    </source>
</evidence>
<proteinExistence type="inferred from homology"/>
<reference evidence="9" key="1">
    <citation type="submission" date="2022-05" db="EMBL/GenBank/DDBJ databases">
        <authorList>
            <person name="Friedrich I."/>
            <person name="Poehlein A."/>
            <person name="Schneider D."/>
            <person name="Hertel R."/>
            <person name="Daniel R."/>
        </authorList>
    </citation>
    <scope>NUCLEOTIDE SEQUENCE</scope>
</reference>
<name>A0A9E7MQ90_9CAUD</name>
<dbReference type="Gene3D" id="3.30.1490.70">
    <property type="match status" value="1"/>
</dbReference>
<dbReference type="Proteomes" id="UP001056685">
    <property type="component" value="Segment"/>
</dbReference>
<comment type="similarity">
    <text evidence="2">Belongs to the ATP-dependent DNA ligase family.</text>
</comment>
<keyword evidence="5" id="KW-0235">DNA replication</keyword>
<evidence type="ECO:0000256" key="7">
    <source>
        <dbReference type="ARBA" id="ARBA00023204"/>
    </source>
</evidence>
<keyword evidence="10" id="KW-1185">Reference proteome</keyword>
<comment type="cofactor">
    <cofactor evidence="1">
        <name>a divalent metal cation</name>
        <dbReference type="ChEBI" id="CHEBI:60240"/>
    </cofactor>
</comment>
<evidence type="ECO:0000313" key="10">
    <source>
        <dbReference type="Proteomes" id="UP001056685"/>
    </source>
</evidence>
<keyword evidence="6" id="KW-0227">DNA damage</keyword>
<dbReference type="PANTHER" id="PTHR47810:SF1">
    <property type="entry name" value="DNA LIGASE B"/>
    <property type="match status" value="1"/>
</dbReference>
<evidence type="ECO:0000256" key="6">
    <source>
        <dbReference type="ARBA" id="ARBA00022763"/>
    </source>
</evidence>
<evidence type="ECO:0000256" key="2">
    <source>
        <dbReference type="ARBA" id="ARBA00007572"/>
    </source>
</evidence>
<accession>A0A9E7MQ90</accession>
<dbReference type="EMBL" id="ON529852">
    <property type="protein sequence ID" value="USN14150.1"/>
    <property type="molecule type" value="Genomic_DNA"/>
</dbReference>
<feature type="domain" description="ATP-dependent DNA ligase family profile" evidence="8">
    <location>
        <begin position="114"/>
        <end position="321"/>
    </location>
</feature>
<evidence type="ECO:0000259" key="8">
    <source>
        <dbReference type="Pfam" id="PF01068"/>
    </source>
</evidence>
<dbReference type="GO" id="GO:0005524">
    <property type="term" value="F:ATP binding"/>
    <property type="evidence" value="ECO:0007669"/>
    <property type="project" value="InterPro"/>
</dbReference>
<organism evidence="9 10">
    <name type="scientific">Brevundimonas phage vB_BpoS-Kabachok</name>
    <dbReference type="NCBI Taxonomy" id="2948600"/>
    <lineage>
        <taxon>Viruses</taxon>
        <taxon>Duplodnaviria</taxon>
        <taxon>Heunggongvirae</taxon>
        <taxon>Uroviricota</taxon>
        <taxon>Caudoviricetes</taxon>
        <taxon>Jeanschmidtviridae</taxon>
        <taxon>Marchewkavirus</taxon>
        <taxon>Marchewkavirus kabachok</taxon>
    </lineage>
</organism>
<keyword evidence="7" id="KW-0234">DNA repair</keyword>
<dbReference type="GO" id="GO:0006260">
    <property type="term" value="P:DNA replication"/>
    <property type="evidence" value="ECO:0007669"/>
    <property type="project" value="UniProtKB-KW"/>
</dbReference>
<dbReference type="SUPFAM" id="SSF56091">
    <property type="entry name" value="DNA ligase/mRNA capping enzyme, catalytic domain"/>
    <property type="match status" value="1"/>
</dbReference>
<gene>
    <name evidence="9" type="ORF">KABACHOK_03140</name>
</gene>
<evidence type="ECO:0000256" key="5">
    <source>
        <dbReference type="ARBA" id="ARBA00022705"/>
    </source>
</evidence>
<dbReference type="InterPro" id="IPR012310">
    <property type="entry name" value="DNA_ligase_ATP-dep_cent"/>
</dbReference>
<dbReference type="SUPFAM" id="SSF50249">
    <property type="entry name" value="Nucleic acid-binding proteins"/>
    <property type="match status" value="1"/>
</dbReference>
<dbReference type="GO" id="GO:0006281">
    <property type="term" value="P:DNA repair"/>
    <property type="evidence" value="ECO:0007669"/>
    <property type="project" value="UniProtKB-KW"/>
</dbReference>